<protein>
    <submittedName>
        <fullName evidence="1">Uncharacterized protein</fullName>
    </submittedName>
</protein>
<reference evidence="1 2" key="1">
    <citation type="submission" date="2019-05" db="EMBL/GenBank/DDBJ databases">
        <title>Another draft genome of Portunus trituberculatus and its Hox gene families provides insights of decapod evolution.</title>
        <authorList>
            <person name="Jeong J.-H."/>
            <person name="Song I."/>
            <person name="Kim S."/>
            <person name="Choi T."/>
            <person name="Kim D."/>
            <person name="Ryu S."/>
            <person name="Kim W."/>
        </authorList>
    </citation>
    <scope>NUCLEOTIDE SEQUENCE [LARGE SCALE GENOMIC DNA]</scope>
    <source>
        <tissue evidence="1">Muscle</tissue>
    </source>
</reference>
<dbReference type="Proteomes" id="UP000324222">
    <property type="component" value="Unassembled WGS sequence"/>
</dbReference>
<comment type="caution">
    <text evidence="1">The sequence shown here is derived from an EMBL/GenBank/DDBJ whole genome shotgun (WGS) entry which is preliminary data.</text>
</comment>
<gene>
    <name evidence="1" type="ORF">E2C01_089973</name>
</gene>
<sequence length="68" mass="7297">MGEEGASRGRELEVMEITSQEKDGAVENIDASCRNKIPQECDERVDGGASKMVILGGKREKEGTEGGK</sequence>
<dbReference type="AlphaFoldDB" id="A0A5B7JNV6"/>
<organism evidence="1 2">
    <name type="scientific">Portunus trituberculatus</name>
    <name type="common">Swimming crab</name>
    <name type="synonym">Neptunus trituberculatus</name>
    <dbReference type="NCBI Taxonomy" id="210409"/>
    <lineage>
        <taxon>Eukaryota</taxon>
        <taxon>Metazoa</taxon>
        <taxon>Ecdysozoa</taxon>
        <taxon>Arthropoda</taxon>
        <taxon>Crustacea</taxon>
        <taxon>Multicrustacea</taxon>
        <taxon>Malacostraca</taxon>
        <taxon>Eumalacostraca</taxon>
        <taxon>Eucarida</taxon>
        <taxon>Decapoda</taxon>
        <taxon>Pleocyemata</taxon>
        <taxon>Brachyura</taxon>
        <taxon>Eubrachyura</taxon>
        <taxon>Portunoidea</taxon>
        <taxon>Portunidae</taxon>
        <taxon>Portuninae</taxon>
        <taxon>Portunus</taxon>
    </lineage>
</organism>
<proteinExistence type="predicted"/>
<evidence type="ECO:0000313" key="2">
    <source>
        <dbReference type="Proteomes" id="UP000324222"/>
    </source>
</evidence>
<evidence type="ECO:0000313" key="1">
    <source>
        <dbReference type="EMBL" id="MPC94787.1"/>
    </source>
</evidence>
<keyword evidence="2" id="KW-1185">Reference proteome</keyword>
<accession>A0A5B7JNV6</accession>
<name>A0A5B7JNV6_PORTR</name>
<dbReference type="EMBL" id="VSRR010099885">
    <property type="protein sequence ID" value="MPC94787.1"/>
    <property type="molecule type" value="Genomic_DNA"/>
</dbReference>